<keyword evidence="5" id="KW-0234">DNA repair</keyword>
<dbReference type="InterPro" id="IPR039134">
    <property type="entry name" value="SMUG1"/>
</dbReference>
<name>A0ABX5XI61_9BACT</name>
<dbReference type="Gene3D" id="3.40.470.10">
    <property type="entry name" value="Uracil-DNA glycosylase-like domain"/>
    <property type="match status" value="1"/>
</dbReference>
<accession>A0ABX5XI61</accession>
<dbReference type="CDD" id="cd19374">
    <property type="entry name" value="UDG-F3_SMUG1-like"/>
    <property type="match status" value="1"/>
</dbReference>
<proteinExistence type="inferred from homology"/>
<organism evidence="7 8">
    <name type="scientific">Stieleria magnilauensis</name>
    <dbReference type="NCBI Taxonomy" id="2527963"/>
    <lineage>
        <taxon>Bacteria</taxon>
        <taxon>Pseudomonadati</taxon>
        <taxon>Planctomycetota</taxon>
        <taxon>Planctomycetia</taxon>
        <taxon>Pirellulales</taxon>
        <taxon>Pirellulaceae</taxon>
        <taxon>Stieleria</taxon>
    </lineage>
</organism>
<evidence type="ECO:0000259" key="6">
    <source>
        <dbReference type="Pfam" id="PF03167"/>
    </source>
</evidence>
<dbReference type="Proteomes" id="UP000318081">
    <property type="component" value="Chromosome"/>
</dbReference>
<dbReference type="RefSeq" id="WP_145206953.1">
    <property type="nucleotide sequence ID" value="NZ_CP036432.1"/>
</dbReference>
<keyword evidence="2" id="KW-0227">DNA damage</keyword>
<dbReference type="PANTHER" id="PTHR13235:SF2">
    <property type="entry name" value="SINGLE-STRAND SELECTIVE MONOFUNCTIONAL URACIL DNA GLYCOSYLASE"/>
    <property type="match status" value="1"/>
</dbReference>
<sequence length="247" mass="27659">MTNRNATNSNVRALVRAARELSDSVDLLSFAEPVTHVYNPLAYAWKSHQAYLGQVSEDVKVVLLGMNPGPWGMAQTGVPFGEVAAVRDWMLIDEPVGKPPIEHEKRPVEGFQCQRSEVSGRRLWGLFQERFQTPDAFFQDHFVLNYCPLVFMEESARNRTPDKLLPEERERLTAICDAHLLTVIRTLDPDHLVGVGVYAEACLKRAVQVEGCRANVTRILHPSPASPASNNDWAGKVTKQLEKAGVW</sequence>
<dbReference type="SUPFAM" id="SSF52141">
    <property type="entry name" value="Uracil-DNA glycosylase-like"/>
    <property type="match status" value="1"/>
</dbReference>
<evidence type="ECO:0000256" key="3">
    <source>
        <dbReference type="ARBA" id="ARBA00022801"/>
    </source>
</evidence>
<dbReference type="EMBL" id="CP036432">
    <property type="protein sequence ID" value="QDV81096.1"/>
    <property type="molecule type" value="Genomic_DNA"/>
</dbReference>
<reference evidence="7 8" key="1">
    <citation type="submission" date="2019-02" db="EMBL/GenBank/DDBJ databases">
        <title>Deep-cultivation of Planctomycetes and their phenomic and genomic characterization uncovers novel biology.</title>
        <authorList>
            <person name="Wiegand S."/>
            <person name="Jogler M."/>
            <person name="Boedeker C."/>
            <person name="Pinto D."/>
            <person name="Vollmers J."/>
            <person name="Rivas-Marin E."/>
            <person name="Kohn T."/>
            <person name="Peeters S.H."/>
            <person name="Heuer A."/>
            <person name="Rast P."/>
            <person name="Oberbeckmann S."/>
            <person name="Bunk B."/>
            <person name="Jeske O."/>
            <person name="Meyerdierks A."/>
            <person name="Storesund J.E."/>
            <person name="Kallscheuer N."/>
            <person name="Luecker S."/>
            <person name="Lage O.M."/>
            <person name="Pohl T."/>
            <person name="Merkel B.J."/>
            <person name="Hornburger P."/>
            <person name="Mueller R.-W."/>
            <person name="Bruemmer F."/>
            <person name="Labrenz M."/>
            <person name="Spormann A.M."/>
            <person name="Op den Camp H."/>
            <person name="Overmann J."/>
            <person name="Amann R."/>
            <person name="Jetten M.S.M."/>
            <person name="Mascher T."/>
            <person name="Medema M.H."/>
            <person name="Devos D.P."/>
            <person name="Kaster A.-K."/>
            <person name="Ovreas L."/>
            <person name="Rohde M."/>
            <person name="Galperin M.Y."/>
            <person name="Jogler C."/>
        </authorList>
    </citation>
    <scope>NUCLEOTIDE SEQUENCE [LARGE SCALE GENOMIC DNA]</scope>
    <source>
        <strain evidence="7 8">TBK1r</strain>
    </source>
</reference>
<evidence type="ECO:0000256" key="4">
    <source>
        <dbReference type="ARBA" id="ARBA00023125"/>
    </source>
</evidence>
<evidence type="ECO:0000313" key="8">
    <source>
        <dbReference type="Proteomes" id="UP000318081"/>
    </source>
</evidence>
<dbReference type="PANTHER" id="PTHR13235">
    <property type="entry name" value="SINGLE-STRAND SELECTIVE MONOFUNCTIONAL URACIL DNA GLYCOSYLASE"/>
    <property type="match status" value="1"/>
</dbReference>
<keyword evidence="3" id="KW-0378">Hydrolase</keyword>
<evidence type="ECO:0000256" key="5">
    <source>
        <dbReference type="ARBA" id="ARBA00023204"/>
    </source>
</evidence>
<evidence type="ECO:0000313" key="7">
    <source>
        <dbReference type="EMBL" id="QDV81096.1"/>
    </source>
</evidence>
<dbReference type="InterPro" id="IPR005122">
    <property type="entry name" value="Uracil-DNA_glycosylase-like"/>
</dbReference>
<comment type="similarity">
    <text evidence="1">Belongs to the uracil-DNA glycosylase (UDG) superfamily. SMUG1 family.</text>
</comment>
<keyword evidence="4" id="KW-0238">DNA-binding</keyword>
<feature type="domain" description="Uracil-DNA glycosylase-like" evidence="6">
    <location>
        <begin position="53"/>
        <end position="229"/>
    </location>
</feature>
<dbReference type="InterPro" id="IPR036895">
    <property type="entry name" value="Uracil-DNA_glycosylase-like_sf"/>
</dbReference>
<evidence type="ECO:0000256" key="2">
    <source>
        <dbReference type="ARBA" id="ARBA00022763"/>
    </source>
</evidence>
<keyword evidence="8" id="KW-1185">Reference proteome</keyword>
<protein>
    <submittedName>
        <fullName evidence="7">Uracil DNA glycosylase superfamily protein</fullName>
    </submittedName>
</protein>
<gene>
    <name evidence="7" type="ORF">TBK1r_00110</name>
</gene>
<evidence type="ECO:0000256" key="1">
    <source>
        <dbReference type="ARBA" id="ARBA00007889"/>
    </source>
</evidence>
<dbReference type="Pfam" id="PF03167">
    <property type="entry name" value="UDG"/>
    <property type="match status" value="1"/>
</dbReference>